<dbReference type="VEuPathDB" id="FungiDB:Z519_10906"/>
<name>A0A0D2H4W5_CLAB1</name>
<dbReference type="Proteomes" id="UP000053789">
    <property type="component" value="Unassembled WGS sequence"/>
</dbReference>
<evidence type="ECO:0000313" key="2">
    <source>
        <dbReference type="EMBL" id="KIW88338.1"/>
    </source>
</evidence>
<protein>
    <recommendedName>
        <fullName evidence="1">AB hydrolase-1 domain-containing protein</fullName>
    </recommendedName>
</protein>
<dbReference type="HOGENOM" id="CLU_1916841_0_0_1"/>
<dbReference type="InterPro" id="IPR000073">
    <property type="entry name" value="AB_hydrolase_1"/>
</dbReference>
<dbReference type="Pfam" id="PF00561">
    <property type="entry name" value="Abhydrolase_1"/>
    <property type="match status" value="1"/>
</dbReference>
<dbReference type="SUPFAM" id="SSF53474">
    <property type="entry name" value="alpha/beta-Hydrolases"/>
    <property type="match status" value="1"/>
</dbReference>
<dbReference type="Gene3D" id="3.40.50.1820">
    <property type="entry name" value="alpha/beta hydrolase"/>
    <property type="match status" value="1"/>
</dbReference>
<reference evidence="2" key="1">
    <citation type="submission" date="2015-01" db="EMBL/GenBank/DDBJ databases">
        <title>The Genome Sequence of Cladophialophora bantiana CBS 173.52.</title>
        <authorList>
            <consortium name="The Broad Institute Genomics Platform"/>
            <person name="Cuomo C."/>
            <person name="de Hoog S."/>
            <person name="Gorbushina A."/>
            <person name="Stielow B."/>
            <person name="Teixiera M."/>
            <person name="Abouelleil A."/>
            <person name="Chapman S.B."/>
            <person name="Priest M."/>
            <person name="Young S.K."/>
            <person name="Wortman J."/>
            <person name="Nusbaum C."/>
            <person name="Birren B."/>
        </authorList>
    </citation>
    <scope>NUCLEOTIDE SEQUENCE [LARGE SCALE GENOMIC DNA]</scope>
    <source>
        <strain evidence="2">CBS 173.52</strain>
    </source>
</reference>
<keyword evidence="3" id="KW-1185">Reference proteome</keyword>
<dbReference type="InterPro" id="IPR029058">
    <property type="entry name" value="AB_hydrolase_fold"/>
</dbReference>
<proteinExistence type="predicted"/>
<evidence type="ECO:0000259" key="1">
    <source>
        <dbReference type="Pfam" id="PF00561"/>
    </source>
</evidence>
<sequence length="132" mass="14166">MATHQTAKTQYVSTPDGTITFAYRHIGTPNKDNVPLLFLIHFRVTIDKLDPLLINSIAQSRPVILDSAGDMATFMALLGVKELDVLGFSIGGFVARLLALNHADGDRSKGRKLIICGSTASVGPDMPETDNG</sequence>
<feature type="domain" description="AB hydrolase-1" evidence="1">
    <location>
        <begin position="65"/>
        <end position="118"/>
    </location>
</feature>
<evidence type="ECO:0000313" key="3">
    <source>
        <dbReference type="Proteomes" id="UP000053789"/>
    </source>
</evidence>
<organism evidence="2 3">
    <name type="scientific">Cladophialophora bantiana (strain ATCC 10958 / CBS 173.52 / CDC B-1940 / NIH 8579)</name>
    <name type="common">Xylohypha bantiana</name>
    <dbReference type="NCBI Taxonomy" id="1442370"/>
    <lineage>
        <taxon>Eukaryota</taxon>
        <taxon>Fungi</taxon>
        <taxon>Dikarya</taxon>
        <taxon>Ascomycota</taxon>
        <taxon>Pezizomycotina</taxon>
        <taxon>Eurotiomycetes</taxon>
        <taxon>Chaetothyriomycetidae</taxon>
        <taxon>Chaetothyriales</taxon>
        <taxon>Herpotrichiellaceae</taxon>
        <taxon>Cladophialophora</taxon>
    </lineage>
</organism>
<gene>
    <name evidence="2" type="ORF">Z519_10906</name>
</gene>
<dbReference type="GeneID" id="27703834"/>
<dbReference type="OrthoDB" id="8119704at2759"/>
<dbReference type="RefSeq" id="XP_016615007.1">
    <property type="nucleotide sequence ID" value="XM_016768620.1"/>
</dbReference>
<dbReference type="EMBL" id="KN846999">
    <property type="protein sequence ID" value="KIW88338.1"/>
    <property type="molecule type" value="Genomic_DNA"/>
</dbReference>
<dbReference type="AlphaFoldDB" id="A0A0D2H4W5"/>
<accession>A0A0D2H4W5</accession>